<evidence type="ECO:0000256" key="1">
    <source>
        <dbReference type="ARBA" id="ARBA00001933"/>
    </source>
</evidence>
<reference evidence="8 9" key="1">
    <citation type="submission" date="2019-02" db="EMBL/GenBank/DDBJ databases">
        <authorList>
            <person name="Fomenkov A."/>
            <person name="Dubinina G."/>
            <person name="Grabovich M."/>
            <person name="Vincze T."/>
            <person name="Roberts R.J."/>
        </authorList>
    </citation>
    <scope>NUCLEOTIDE SEQUENCE [LARGE SCALE GENOMIC DNA]</scope>
    <source>
        <strain evidence="8 9">P</strain>
    </source>
</reference>
<dbReference type="KEGG" id="sper:EW093_11825"/>
<dbReference type="PROSITE" id="PS00105">
    <property type="entry name" value="AA_TRANSFER_CLASS_1"/>
    <property type="match status" value="1"/>
</dbReference>
<dbReference type="RefSeq" id="WP_149568608.1">
    <property type="nucleotide sequence ID" value="NZ_CP035807.1"/>
</dbReference>
<dbReference type="AlphaFoldDB" id="A0A5C1QE83"/>
<evidence type="ECO:0000256" key="3">
    <source>
        <dbReference type="ARBA" id="ARBA00022576"/>
    </source>
</evidence>
<proteinExistence type="inferred from homology"/>
<evidence type="ECO:0000259" key="7">
    <source>
        <dbReference type="Pfam" id="PF00155"/>
    </source>
</evidence>
<dbReference type="GO" id="GO:0008483">
    <property type="term" value="F:transaminase activity"/>
    <property type="evidence" value="ECO:0007669"/>
    <property type="project" value="UniProtKB-KW"/>
</dbReference>
<evidence type="ECO:0000256" key="5">
    <source>
        <dbReference type="ARBA" id="ARBA00022898"/>
    </source>
</evidence>
<dbReference type="InterPro" id="IPR015421">
    <property type="entry name" value="PyrdxlP-dep_Trfase_major"/>
</dbReference>
<feature type="domain" description="Aminotransferase class I/classII large" evidence="7">
    <location>
        <begin position="28"/>
        <end position="372"/>
    </location>
</feature>
<dbReference type="PANTHER" id="PTHR46383:SF3">
    <property type="entry name" value="ASPARTATE AMINOTRANSFERASE-RELATED"/>
    <property type="match status" value="1"/>
</dbReference>
<dbReference type="SUPFAM" id="SSF53383">
    <property type="entry name" value="PLP-dependent transferases"/>
    <property type="match status" value="1"/>
</dbReference>
<protein>
    <recommendedName>
        <fullName evidence="6">Aminotransferase</fullName>
        <ecNumber evidence="6">2.6.1.-</ecNumber>
    </recommendedName>
</protein>
<gene>
    <name evidence="8" type="ORF">EW093_11825</name>
</gene>
<evidence type="ECO:0000256" key="6">
    <source>
        <dbReference type="RuleBase" id="RU000481"/>
    </source>
</evidence>
<dbReference type="GO" id="GO:0030170">
    <property type="term" value="F:pyridoxal phosphate binding"/>
    <property type="evidence" value="ECO:0007669"/>
    <property type="project" value="InterPro"/>
</dbReference>
<dbReference type="EC" id="2.6.1.-" evidence="6"/>
<dbReference type="PANTHER" id="PTHR46383">
    <property type="entry name" value="ASPARTATE AMINOTRANSFERASE"/>
    <property type="match status" value="1"/>
</dbReference>
<dbReference type="Gene3D" id="3.40.640.10">
    <property type="entry name" value="Type I PLP-dependent aspartate aminotransferase-like (Major domain)"/>
    <property type="match status" value="1"/>
</dbReference>
<keyword evidence="9" id="KW-1185">Reference proteome</keyword>
<sequence>MELKAKSSFDGIDISEIRKMNALAGDETINLGIGQLPNDVPEAVSLQGQKAFTEGRTRYTSNQGMLELRELVAKYHSRKTGKSISPNQIVITNGAEGAIWNIFYAYLEVGDEVLIPEISFTVYDTITTMQGAKAICFGLTKDLRLDFNSIEALISDKTKFLVINSPTNPTGLIVNQEDIKKLSVLAEKRGFYIISDEIYSELYLDRVKPTSPYSYSNRVIVVDGISKRAAATGLRIGWTLCDESLVKPMVIANQYIATCASSISQYTAIKSLDGSCDSFLEDIKRDLKEKRDYAYKTLSSIKGVTVVKPEGAFYIFPNISSFGRSKDVALRILEEVDVLTIPGVAFGKKGDSYIRVSFAVEFDDLKLALSRIKELFNNWS</sequence>
<keyword evidence="4 6" id="KW-0808">Transferase</keyword>
<accession>A0A5C1QE83</accession>
<dbReference type="CDD" id="cd00609">
    <property type="entry name" value="AAT_like"/>
    <property type="match status" value="1"/>
</dbReference>
<organism evidence="8 9">
    <name type="scientific">Thiospirochaeta perfilievii</name>
    <dbReference type="NCBI Taxonomy" id="252967"/>
    <lineage>
        <taxon>Bacteria</taxon>
        <taxon>Pseudomonadati</taxon>
        <taxon>Spirochaetota</taxon>
        <taxon>Spirochaetia</taxon>
        <taxon>Spirochaetales</taxon>
        <taxon>Spirochaetaceae</taxon>
        <taxon>Thiospirochaeta</taxon>
    </lineage>
</organism>
<evidence type="ECO:0000256" key="2">
    <source>
        <dbReference type="ARBA" id="ARBA00007441"/>
    </source>
</evidence>
<comment type="similarity">
    <text evidence="2 6">Belongs to the class-I pyridoxal-phosphate-dependent aminotransferase family.</text>
</comment>
<dbReference type="InterPro" id="IPR015424">
    <property type="entry name" value="PyrdxlP-dep_Trfase"/>
</dbReference>
<keyword evidence="5" id="KW-0663">Pyridoxal phosphate</keyword>
<dbReference type="EMBL" id="CP035807">
    <property type="protein sequence ID" value="QEN05370.1"/>
    <property type="molecule type" value="Genomic_DNA"/>
</dbReference>
<reference evidence="8 9" key="2">
    <citation type="submission" date="2019-09" db="EMBL/GenBank/DDBJ databases">
        <title>Complete Genome Sequence and Methylome Analysis of free living Spirochaetas.</title>
        <authorList>
            <person name="Leshcheva N."/>
            <person name="Mikheeva N."/>
        </authorList>
    </citation>
    <scope>NUCLEOTIDE SEQUENCE [LARGE SCALE GENOMIC DNA]</scope>
    <source>
        <strain evidence="8 9">P</strain>
    </source>
</reference>
<dbReference type="Proteomes" id="UP000323824">
    <property type="component" value="Chromosome"/>
</dbReference>
<evidence type="ECO:0000313" key="8">
    <source>
        <dbReference type="EMBL" id="QEN05370.1"/>
    </source>
</evidence>
<keyword evidence="3 6" id="KW-0032">Aminotransferase</keyword>
<dbReference type="InterPro" id="IPR015422">
    <property type="entry name" value="PyrdxlP-dep_Trfase_small"/>
</dbReference>
<dbReference type="GO" id="GO:0006520">
    <property type="term" value="P:amino acid metabolic process"/>
    <property type="evidence" value="ECO:0007669"/>
    <property type="project" value="InterPro"/>
</dbReference>
<evidence type="ECO:0000313" key="9">
    <source>
        <dbReference type="Proteomes" id="UP000323824"/>
    </source>
</evidence>
<dbReference type="Pfam" id="PF00155">
    <property type="entry name" value="Aminotran_1_2"/>
    <property type="match status" value="1"/>
</dbReference>
<dbReference type="InterPro" id="IPR004839">
    <property type="entry name" value="Aminotransferase_I/II_large"/>
</dbReference>
<dbReference type="InterPro" id="IPR050596">
    <property type="entry name" value="AspAT/PAT-like"/>
</dbReference>
<evidence type="ECO:0000256" key="4">
    <source>
        <dbReference type="ARBA" id="ARBA00022679"/>
    </source>
</evidence>
<dbReference type="InterPro" id="IPR004838">
    <property type="entry name" value="NHTrfase_class1_PyrdxlP-BS"/>
</dbReference>
<dbReference type="Gene3D" id="3.90.1150.10">
    <property type="entry name" value="Aspartate Aminotransferase, domain 1"/>
    <property type="match status" value="1"/>
</dbReference>
<dbReference type="OrthoDB" id="367386at2"/>
<name>A0A5C1QE83_9SPIO</name>
<comment type="cofactor">
    <cofactor evidence="1 6">
        <name>pyridoxal 5'-phosphate</name>
        <dbReference type="ChEBI" id="CHEBI:597326"/>
    </cofactor>
</comment>